<evidence type="ECO:0000256" key="2">
    <source>
        <dbReference type="ARBA" id="ARBA00010333"/>
    </source>
</evidence>
<evidence type="ECO:0000313" key="6">
    <source>
        <dbReference type="EMBL" id="SDC29351.1"/>
    </source>
</evidence>
<keyword evidence="7" id="KW-1185">Reference proteome</keyword>
<dbReference type="SUPFAM" id="SSF53850">
    <property type="entry name" value="Periplasmic binding protein-like II"/>
    <property type="match status" value="1"/>
</dbReference>
<dbReference type="EMBL" id="FMYW01000004">
    <property type="protein sequence ID" value="SDC29351.1"/>
    <property type="molecule type" value="Genomic_DNA"/>
</dbReference>
<name>A0A1G6KEU8_9FIRM</name>
<evidence type="ECO:0000259" key="5">
    <source>
        <dbReference type="SMART" id="SM00062"/>
    </source>
</evidence>
<feature type="domain" description="Solute-binding protein family 3/N-terminal" evidence="5">
    <location>
        <begin position="34"/>
        <end position="258"/>
    </location>
</feature>
<organism evidence="6 7">
    <name type="scientific">Succiniclasticum ruminis</name>
    <dbReference type="NCBI Taxonomy" id="40841"/>
    <lineage>
        <taxon>Bacteria</taxon>
        <taxon>Bacillati</taxon>
        <taxon>Bacillota</taxon>
        <taxon>Negativicutes</taxon>
        <taxon>Acidaminococcales</taxon>
        <taxon>Acidaminococcaceae</taxon>
        <taxon>Succiniclasticum</taxon>
    </lineage>
</organism>
<dbReference type="InterPro" id="IPR018313">
    <property type="entry name" value="SBP_3_CS"/>
</dbReference>
<dbReference type="Pfam" id="PF00497">
    <property type="entry name" value="SBP_bac_3"/>
    <property type="match status" value="1"/>
</dbReference>
<dbReference type="Gene3D" id="3.40.190.10">
    <property type="entry name" value="Periplasmic binding protein-like II"/>
    <property type="match status" value="2"/>
</dbReference>
<accession>A0A1G6KEU8</accession>
<sequence>MRKGFSIVKKICLVLFSIMMMLMVVGCGNSGPKKMVIGLDDNFAPMGFRNEKNEIVGFDIDLAREACKRAGMEVTFKPIDWSAKEAELNGKRIDAIWNCFTINPEREKVIQFSKPYINNCQVVAVPVDSKVETLADLKGKTVGVQDDSTGSYLLDGKYADLRKGLKEYKKYPDFAAAFLDIDSKRLDAVVVDEILVRYYMKKAPGKYKVLKEDLGKEVVGVGFRKDDKEFAARIDKILDEMKKDGTCKKISMQWFGTDITRYEDKK</sequence>
<reference evidence="7" key="1">
    <citation type="submission" date="2016-10" db="EMBL/GenBank/DDBJ databases">
        <authorList>
            <person name="Varghese N."/>
            <person name="Submissions S."/>
        </authorList>
    </citation>
    <scope>NUCLEOTIDE SEQUENCE [LARGE SCALE GENOMIC DNA]</scope>
    <source>
        <strain evidence="7">DSM 11005</strain>
    </source>
</reference>
<comment type="subcellular location">
    <subcellularLocation>
        <location evidence="1">Cell envelope</location>
    </subcellularLocation>
</comment>
<dbReference type="Proteomes" id="UP000198943">
    <property type="component" value="Unassembled WGS sequence"/>
</dbReference>
<gene>
    <name evidence="6" type="ORF">SAMN04487864_104220</name>
</gene>
<evidence type="ECO:0000313" key="7">
    <source>
        <dbReference type="Proteomes" id="UP000198943"/>
    </source>
</evidence>
<dbReference type="SMART" id="SM00062">
    <property type="entry name" value="PBPb"/>
    <property type="match status" value="1"/>
</dbReference>
<evidence type="ECO:0000256" key="3">
    <source>
        <dbReference type="ARBA" id="ARBA00022729"/>
    </source>
</evidence>
<dbReference type="PANTHER" id="PTHR35936">
    <property type="entry name" value="MEMBRANE-BOUND LYTIC MUREIN TRANSGLYCOSYLASE F"/>
    <property type="match status" value="1"/>
</dbReference>
<dbReference type="PROSITE" id="PS51257">
    <property type="entry name" value="PROKAR_LIPOPROTEIN"/>
    <property type="match status" value="1"/>
</dbReference>
<dbReference type="PANTHER" id="PTHR35936:SF34">
    <property type="entry name" value="ABC TRANSPORTER EXTRACELLULAR-BINDING PROTEIN YCKB-RELATED"/>
    <property type="match status" value="1"/>
</dbReference>
<keyword evidence="3" id="KW-0732">Signal</keyword>
<protein>
    <submittedName>
        <fullName evidence="6">Amino acid ABC transporter substrate-binding protein, PAAT family</fullName>
    </submittedName>
</protein>
<dbReference type="CDD" id="cd00996">
    <property type="entry name" value="PBP2_AatB_like"/>
    <property type="match status" value="1"/>
</dbReference>
<evidence type="ECO:0000256" key="1">
    <source>
        <dbReference type="ARBA" id="ARBA00004196"/>
    </source>
</evidence>
<dbReference type="InterPro" id="IPR001638">
    <property type="entry name" value="Solute-binding_3/MltF_N"/>
</dbReference>
<dbReference type="AlphaFoldDB" id="A0A1G6KEU8"/>
<dbReference type="GO" id="GO:0030313">
    <property type="term" value="C:cell envelope"/>
    <property type="evidence" value="ECO:0007669"/>
    <property type="project" value="UniProtKB-SubCell"/>
</dbReference>
<proteinExistence type="inferred from homology"/>
<evidence type="ECO:0000256" key="4">
    <source>
        <dbReference type="RuleBase" id="RU003744"/>
    </source>
</evidence>
<comment type="similarity">
    <text evidence="2 4">Belongs to the bacterial solute-binding protein 3 family.</text>
</comment>
<dbReference type="PROSITE" id="PS01039">
    <property type="entry name" value="SBP_BACTERIAL_3"/>
    <property type="match status" value="1"/>
</dbReference>